<dbReference type="Proteomes" id="UP000007266">
    <property type="component" value="Linkage group 2"/>
</dbReference>
<proteinExistence type="predicted"/>
<dbReference type="eggNOG" id="KOG0619">
    <property type="taxonomic scope" value="Eukaryota"/>
</dbReference>
<gene>
    <name evidence="1" type="primary">AUGUSTUS-3.0.2_32049</name>
    <name evidence="1" type="ORF">TcasGA2_TC032049</name>
</gene>
<protein>
    <submittedName>
        <fullName evidence="1">Uncharacterized protein</fullName>
    </submittedName>
</protein>
<name>A0A139WMG6_TRICA</name>
<reference evidence="1 2" key="2">
    <citation type="journal article" date="2010" name="Nucleic Acids Res.">
        <title>BeetleBase in 2010: revisions to provide comprehensive genomic information for Tribolium castaneum.</title>
        <authorList>
            <person name="Kim H.S."/>
            <person name="Murphy T."/>
            <person name="Xia J."/>
            <person name="Caragea D."/>
            <person name="Park Y."/>
            <person name="Beeman R.W."/>
            <person name="Lorenzen M.D."/>
            <person name="Butcher S."/>
            <person name="Manak J.R."/>
            <person name="Brown S.J."/>
        </authorList>
    </citation>
    <scope>GENOME REANNOTATION</scope>
    <source>
        <strain evidence="1 2">Georgia GA2</strain>
    </source>
</reference>
<dbReference type="EMBL" id="KQ971312">
    <property type="protein sequence ID" value="KYB29074.1"/>
    <property type="molecule type" value="Genomic_DNA"/>
</dbReference>
<dbReference type="InParanoid" id="A0A139WMG6"/>
<evidence type="ECO:0000313" key="2">
    <source>
        <dbReference type="Proteomes" id="UP000007266"/>
    </source>
</evidence>
<organism evidence="1 2">
    <name type="scientific">Tribolium castaneum</name>
    <name type="common">Red flour beetle</name>
    <dbReference type="NCBI Taxonomy" id="7070"/>
    <lineage>
        <taxon>Eukaryota</taxon>
        <taxon>Metazoa</taxon>
        <taxon>Ecdysozoa</taxon>
        <taxon>Arthropoda</taxon>
        <taxon>Hexapoda</taxon>
        <taxon>Insecta</taxon>
        <taxon>Pterygota</taxon>
        <taxon>Neoptera</taxon>
        <taxon>Endopterygota</taxon>
        <taxon>Coleoptera</taxon>
        <taxon>Polyphaga</taxon>
        <taxon>Cucujiformia</taxon>
        <taxon>Tenebrionidae</taxon>
        <taxon>Tenebrionidae incertae sedis</taxon>
        <taxon>Tribolium</taxon>
    </lineage>
</organism>
<reference evidence="1 2" key="1">
    <citation type="journal article" date="2008" name="Nature">
        <title>The genome of the model beetle and pest Tribolium castaneum.</title>
        <authorList>
            <consortium name="Tribolium Genome Sequencing Consortium"/>
            <person name="Richards S."/>
            <person name="Gibbs R.A."/>
            <person name="Weinstock G.M."/>
            <person name="Brown S.J."/>
            <person name="Denell R."/>
            <person name="Beeman R.W."/>
            <person name="Gibbs R."/>
            <person name="Beeman R.W."/>
            <person name="Brown S.J."/>
            <person name="Bucher G."/>
            <person name="Friedrich M."/>
            <person name="Grimmelikhuijzen C.J."/>
            <person name="Klingler M."/>
            <person name="Lorenzen M."/>
            <person name="Richards S."/>
            <person name="Roth S."/>
            <person name="Schroder R."/>
            <person name="Tautz D."/>
            <person name="Zdobnov E.M."/>
            <person name="Muzny D."/>
            <person name="Gibbs R.A."/>
            <person name="Weinstock G.M."/>
            <person name="Attaway T."/>
            <person name="Bell S."/>
            <person name="Buhay C.J."/>
            <person name="Chandrabose M.N."/>
            <person name="Chavez D."/>
            <person name="Clerk-Blankenburg K.P."/>
            <person name="Cree A."/>
            <person name="Dao M."/>
            <person name="Davis C."/>
            <person name="Chacko J."/>
            <person name="Dinh H."/>
            <person name="Dugan-Rocha S."/>
            <person name="Fowler G."/>
            <person name="Garner T.T."/>
            <person name="Garnes J."/>
            <person name="Gnirke A."/>
            <person name="Hawes A."/>
            <person name="Hernandez J."/>
            <person name="Hines S."/>
            <person name="Holder M."/>
            <person name="Hume J."/>
            <person name="Jhangiani S.N."/>
            <person name="Joshi V."/>
            <person name="Khan Z.M."/>
            <person name="Jackson L."/>
            <person name="Kovar C."/>
            <person name="Kowis A."/>
            <person name="Lee S."/>
            <person name="Lewis L.R."/>
            <person name="Margolis J."/>
            <person name="Morgan M."/>
            <person name="Nazareth L.V."/>
            <person name="Nguyen N."/>
            <person name="Okwuonu G."/>
            <person name="Parker D."/>
            <person name="Richards S."/>
            <person name="Ruiz S.J."/>
            <person name="Santibanez J."/>
            <person name="Savard J."/>
            <person name="Scherer S.E."/>
            <person name="Schneider B."/>
            <person name="Sodergren E."/>
            <person name="Tautz D."/>
            <person name="Vattahil S."/>
            <person name="Villasana D."/>
            <person name="White C.S."/>
            <person name="Wright R."/>
            <person name="Park Y."/>
            <person name="Beeman R.W."/>
            <person name="Lord J."/>
            <person name="Oppert B."/>
            <person name="Lorenzen M."/>
            <person name="Brown S."/>
            <person name="Wang L."/>
            <person name="Savard J."/>
            <person name="Tautz D."/>
            <person name="Richards S."/>
            <person name="Weinstock G."/>
            <person name="Gibbs R.A."/>
            <person name="Liu Y."/>
            <person name="Worley K."/>
            <person name="Weinstock G."/>
            <person name="Elsik C.G."/>
            <person name="Reese J.T."/>
            <person name="Elhaik E."/>
            <person name="Landan G."/>
            <person name="Graur D."/>
            <person name="Arensburger P."/>
            <person name="Atkinson P."/>
            <person name="Beeman R.W."/>
            <person name="Beidler J."/>
            <person name="Brown S.J."/>
            <person name="Demuth J.P."/>
            <person name="Drury D.W."/>
            <person name="Du Y.Z."/>
            <person name="Fujiwara H."/>
            <person name="Lorenzen M."/>
            <person name="Maselli V."/>
            <person name="Osanai M."/>
            <person name="Park Y."/>
            <person name="Robertson H.M."/>
            <person name="Tu Z."/>
            <person name="Wang J.J."/>
            <person name="Wang S."/>
            <person name="Richards S."/>
            <person name="Song H."/>
            <person name="Zhang L."/>
            <person name="Sodergren E."/>
            <person name="Werner D."/>
            <person name="Stanke M."/>
            <person name="Morgenstern B."/>
            <person name="Solovyev V."/>
            <person name="Kosarev P."/>
            <person name="Brown G."/>
            <person name="Chen H.C."/>
            <person name="Ermolaeva O."/>
            <person name="Hlavina W."/>
            <person name="Kapustin Y."/>
            <person name="Kiryutin B."/>
            <person name="Kitts P."/>
            <person name="Maglott D."/>
            <person name="Pruitt K."/>
            <person name="Sapojnikov V."/>
            <person name="Souvorov A."/>
            <person name="Mackey A.J."/>
            <person name="Waterhouse R.M."/>
            <person name="Wyder S."/>
            <person name="Zdobnov E.M."/>
            <person name="Zdobnov E.M."/>
            <person name="Wyder S."/>
            <person name="Kriventseva E.V."/>
            <person name="Kadowaki T."/>
            <person name="Bork P."/>
            <person name="Aranda M."/>
            <person name="Bao R."/>
            <person name="Beermann A."/>
            <person name="Berns N."/>
            <person name="Bolognesi R."/>
            <person name="Bonneton F."/>
            <person name="Bopp D."/>
            <person name="Brown S.J."/>
            <person name="Bucher G."/>
            <person name="Butts T."/>
            <person name="Chaumot A."/>
            <person name="Denell R.E."/>
            <person name="Ferrier D.E."/>
            <person name="Friedrich M."/>
            <person name="Gordon C.M."/>
            <person name="Jindra M."/>
            <person name="Klingler M."/>
            <person name="Lan Q."/>
            <person name="Lattorff H.M."/>
            <person name="Laudet V."/>
            <person name="von Levetsow C."/>
            <person name="Liu Z."/>
            <person name="Lutz R."/>
            <person name="Lynch J.A."/>
            <person name="da Fonseca R.N."/>
            <person name="Posnien N."/>
            <person name="Reuter R."/>
            <person name="Roth S."/>
            <person name="Savard J."/>
            <person name="Schinko J.B."/>
            <person name="Schmitt C."/>
            <person name="Schoppmeier M."/>
            <person name="Schroder R."/>
            <person name="Shippy T.D."/>
            <person name="Simonnet F."/>
            <person name="Marques-Souza H."/>
            <person name="Tautz D."/>
            <person name="Tomoyasu Y."/>
            <person name="Trauner J."/>
            <person name="Van der Zee M."/>
            <person name="Vervoort M."/>
            <person name="Wittkopp N."/>
            <person name="Wimmer E.A."/>
            <person name="Yang X."/>
            <person name="Jones A.K."/>
            <person name="Sattelle D.B."/>
            <person name="Ebert P.R."/>
            <person name="Nelson D."/>
            <person name="Scott J.G."/>
            <person name="Beeman R.W."/>
            <person name="Muthukrishnan S."/>
            <person name="Kramer K.J."/>
            <person name="Arakane Y."/>
            <person name="Beeman R.W."/>
            <person name="Zhu Q."/>
            <person name="Hogenkamp D."/>
            <person name="Dixit R."/>
            <person name="Oppert B."/>
            <person name="Jiang H."/>
            <person name="Zou Z."/>
            <person name="Marshall J."/>
            <person name="Elpidina E."/>
            <person name="Vinokurov K."/>
            <person name="Oppert C."/>
            <person name="Zou Z."/>
            <person name="Evans J."/>
            <person name="Lu Z."/>
            <person name="Zhao P."/>
            <person name="Sumathipala N."/>
            <person name="Altincicek B."/>
            <person name="Vilcinskas A."/>
            <person name="Williams M."/>
            <person name="Hultmark D."/>
            <person name="Hetru C."/>
            <person name="Jiang H."/>
            <person name="Grimmelikhuijzen C.J."/>
            <person name="Hauser F."/>
            <person name="Cazzamali G."/>
            <person name="Williamson M."/>
            <person name="Park Y."/>
            <person name="Li B."/>
            <person name="Tanaka Y."/>
            <person name="Predel R."/>
            <person name="Neupert S."/>
            <person name="Schachtner J."/>
            <person name="Verleyen P."/>
            <person name="Raible F."/>
            <person name="Bork P."/>
            <person name="Friedrich M."/>
            <person name="Walden K.K."/>
            <person name="Robertson H.M."/>
            <person name="Angeli S."/>
            <person name="Foret S."/>
            <person name="Bucher G."/>
            <person name="Schuetz S."/>
            <person name="Maleszka R."/>
            <person name="Wimmer E.A."/>
            <person name="Beeman R.W."/>
            <person name="Lorenzen M."/>
            <person name="Tomoyasu Y."/>
            <person name="Miller S.C."/>
            <person name="Grossmann D."/>
            <person name="Bucher G."/>
        </authorList>
    </citation>
    <scope>NUCLEOTIDE SEQUENCE [LARGE SCALE GENOMIC DNA]</scope>
    <source>
        <strain evidence="1 2">Georgia GA2</strain>
    </source>
</reference>
<dbReference type="AlphaFoldDB" id="A0A139WMG6"/>
<accession>A0A139WMG6</accession>
<keyword evidence="2" id="KW-1185">Reference proteome</keyword>
<evidence type="ECO:0000313" key="1">
    <source>
        <dbReference type="EMBL" id="KYB29074.1"/>
    </source>
</evidence>
<sequence length="49" mass="5724">MGKYNITNVDGVACDYEETPEHNKQKSTNLSRFEADYHGLFKFQICFMC</sequence>